<name>A0A2W5SKN9_CERSP</name>
<organism evidence="1 2">
    <name type="scientific">Cereibacter sphaeroides</name>
    <name type="common">Rhodobacter sphaeroides</name>
    <dbReference type="NCBI Taxonomy" id="1063"/>
    <lineage>
        <taxon>Bacteria</taxon>
        <taxon>Pseudomonadati</taxon>
        <taxon>Pseudomonadota</taxon>
        <taxon>Alphaproteobacteria</taxon>
        <taxon>Rhodobacterales</taxon>
        <taxon>Paracoccaceae</taxon>
        <taxon>Cereibacter</taxon>
    </lineage>
</organism>
<proteinExistence type="predicted"/>
<dbReference type="InterPro" id="IPR029044">
    <property type="entry name" value="Nucleotide-diphossugar_trans"/>
</dbReference>
<keyword evidence="1" id="KW-0808">Transferase</keyword>
<protein>
    <submittedName>
        <fullName evidence="1">Glycosyltransferase</fullName>
    </submittedName>
</protein>
<accession>A0A2W5SKN9</accession>
<dbReference type="Proteomes" id="UP000248975">
    <property type="component" value="Unassembled WGS sequence"/>
</dbReference>
<dbReference type="SUPFAM" id="SSF53448">
    <property type="entry name" value="Nucleotide-diphospho-sugar transferases"/>
    <property type="match status" value="1"/>
</dbReference>
<reference evidence="1 2" key="1">
    <citation type="submission" date="2017-08" db="EMBL/GenBank/DDBJ databases">
        <title>Infants hospitalized years apart are colonized by the same room-sourced microbial strains.</title>
        <authorList>
            <person name="Brooks B."/>
            <person name="Olm M.R."/>
            <person name="Firek B.A."/>
            <person name="Baker R."/>
            <person name="Thomas B.C."/>
            <person name="Morowitz M.J."/>
            <person name="Banfield J.F."/>
        </authorList>
    </citation>
    <scope>NUCLEOTIDE SEQUENCE [LARGE SCALE GENOMIC DNA]</scope>
    <source>
        <strain evidence="1">S2_003_000_R2_11</strain>
    </source>
</reference>
<dbReference type="AlphaFoldDB" id="A0A2W5SKN9"/>
<comment type="caution">
    <text evidence="1">The sequence shown here is derived from an EMBL/GenBank/DDBJ whole genome shotgun (WGS) entry which is preliminary data.</text>
</comment>
<evidence type="ECO:0000313" key="2">
    <source>
        <dbReference type="Proteomes" id="UP000248975"/>
    </source>
</evidence>
<evidence type="ECO:0000313" key="1">
    <source>
        <dbReference type="EMBL" id="PZQ99875.1"/>
    </source>
</evidence>
<sequence>MSDRVVLCMKWGTLYPADYVNVLYNACRKNLTGDFRFLCLTDDATGFVDGIEHRPIPDLNLTPGMRKSGQWQKIALYLPDLYGFTGRALFTDLDMVICGSLDAMFEQPSAFITTDMGTDWRPNPTGHGTVEAGTCLFAFNLGQEQQILDNFLTDKQAAVDQYTIEQAWVGAQASSMDYWPRGWVVSFKRHLRQPIGLDLFRPPHRPPPGAKVVAFHGEPRPADLIKRNAGFWDRFPHMGHGQVGWMADYWVENGGTLPSG</sequence>
<dbReference type="GO" id="GO:0016740">
    <property type="term" value="F:transferase activity"/>
    <property type="evidence" value="ECO:0007669"/>
    <property type="project" value="UniProtKB-KW"/>
</dbReference>
<gene>
    <name evidence="1" type="ORF">DI533_04365</name>
</gene>
<dbReference type="EMBL" id="QFQS01000001">
    <property type="protein sequence ID" value="PZQ99875.1"/>
    <property type="molecule type" value="Genomic_DNA"/>
</dbReference>